<protein>
    <submittedName>
        <fullName evidence="1">Uncharacterized protein</fullName>
    </submittedName>
</protein>
<gene>
    <name evidence="1" type="ORF">CORMATOL_00721</name>
</gene>
<dbReference type="Proteomes" id="UP000006247">
    <property type="component" value="Unassembled WGS sequence"/>
</dbReference>
<comment type="caution">
    <text evidence="1">The sequence shown here is derived from an EMBL/GenBank/DDBJ whole genome shotgun (WGS) entry which is preliminary data.</text>
</comment>
<sequence>MADVGMRHRPVGSLMAPLMIPFWHHLRTEAPEMLPGNLLMNSETRIQSLVWSVVSGLELGMLIVKLLHRKTTDIKGMFKPKWNEMCFGRI</sequence>
<evidence type="ECO:0000313" key="1">
    <source>
        <dbReference type="EMBL" id="EEG27696.1"/>
    </source>
</evidence>
<dbReference type="AlphaFoldDB" id="C0E171"/>
<accession>C0E171</accession>
<evidence type="ECO:0000313" key="2">
    <source>
        <dbReference type="Proteomes" id="UP000006247"/>
    </source>
</evidence>
<dbReference type="EMBL" id="ACEB01000007">
    <property type="protein sequence ID" value="EEG27696.1"/>
    <property type="molecule type" value="Genomic_DNA"/>
</dbReference>
<organism evidence="1 2">
    <name type="scientific">Corynebacterium matruchotii ATCC 33806</name>
    <dbReference type="NCBI Taxonomy" id="566549"/>
    <lineage>
        <taxon>Bacteria</taxon>
        <taxon>Bacillati</taxon>
        <taxon>Actinomycetota</taxon>
        <taxon>Actinomycetes</taxon>
        <taxon>Mycobacteriales</taxon>
        <taxon>Corynebacteriaceae</taxon>
        <taxon>Corynebacterium</taxon>
    </lineage>
</organism>
<dbReference type="HOGENOM" id="CLU_2435837_0_0_11"/>
<name>C0E171_9CORY</name>
<proteinExistence type="predicted"/>
<reference evidence="1 2" key="1">
    <citation type="submission" date="2009-01" db="EMBL/GenBank/DDBJ databases">
        <authorList>
            <person name="Fulton L."/>
            <person name="Clifton S."/>
            <person name="Chinwalla A.T."/>
            <person name="Mitreva M."/>
            <person name="Sodergren E."/>
            <person name="Weinstock G."/>
            <person name="Clifton S."/>
            <person name="Dooling D.J."/>
            <person name="Fulton B."/>
            <person name="Minx P."/>
            <person name="Pepin K.H."/>
            <person name="Johnson M."/>
            <person name="Bhonagiri V."/>
            <person name="Nash W.E."/>
            <person name="Mardis E.R."/>
            <person name="Wilson R.K."/>
        </authorList>
    </citation>
    <scope>NUCLEOTIDE SEQUENCE [LARGE SCALE GENOMIC DNA]</scope>
    <source>
        <strain evidence="1 2">ATCC 33806</strain>
    </source>
</reference>